<evidence type="ECO:0000313" key="3">
    <source>
        <dbReference type="EMBL" id="GER70373.1"/>
    </source>
</evidence>
<dbReference type="AlphaFoldDB" id="A0A5J4JE55"/>
<feature type="domain" description="Mg chelatase-related protein C-terminal" evidence="2">
    <location>
        <begin position="50"/>
        <end position="142"/>
    </location>
</feature>
<dbReference type="PANTHER" id="PTHR32039:SF7">
    <property type="entry name" value="COMPETENCE PROTEIN COMM"/>
    <property type="match status" value="1"/>
</dbReference>
<dbReference type="SUPFAM" id="SSF52540">
    <property type="entry name" value="P-loop containing nucleoside triphosphate hydrolases"/>
    <property type="match status" value="1"/>
</dbReference>
<comment type="caution">
    <text evidence="3">The sequence shown here is derived from an EMBL/GenBank/DDBJ whole genome shotgun (WGS) entry which is preliminary data.</text>
</comment>
<dbReference type="Proteomes" id="UP000391919">
    <property type="component" value="Unassembled WGS sequence"/>
</dbReference>
<dbReference type="EMBL" id="BKZQ01000019">
    <property type="protein sequence ID" value="GER70373.1"/>
    <property type="molecule type" value="Genomic_DNA"/>
</dbReference>
<sequence>MGSKHAYCTCTPKQISSYQNRVSGPILDRFDLLLHLQSVSLTAAPLQANESSEKIRKRVMEARERQYERYGEQRGNGVSTELFLEKNSLNQSQQMMMQQWARKENFSNRVQIKMMRLARTISDLQGEKEITNESLWKAITMRRKNQIKNRKEGVK</sequence>
<evidence type="ECO:0000259" key="2">
    <source>
        <dbReference type="Pfam" id="PF13335"/>
    </source>
</evidence>
<name>A0A5J4JE55_9BACI</name>
<dbReference type="InterPro" id="IPR027417">
    <property type="entry name" value="P-loop_NTPase"/>
</dbReference>
<dbReference type="InterPro" id="IPR045006">
    <property type="entry name" value="CHLI-like"/>
</dbReference>
<keyword evidence="4" id="KW-1185">Reference proteome</keyword>
<accession>A0A5J4JE55</accession>
<organism evidence="3 4">
    <name type="scientific">Weizmannia acidilactici</name>
    <dbReference type="NCBI Taxonomy" id="2607726"/>
    <lineage>
        <taxon>Bacteria</taxon>
        <taxon>Bacillati</taxon>
        <taxon>Bacillota</taxon>
        <taxon>Bacilli</taxon>
        <taxon>Bacillales</taxon>
        <taxon>Bacillaceae</taxon>
        <taxon>Heyndrickxia</taxon>
    </lineage>
</organism>
<dbReference type="Pfam" id="PF13335">
    <property type="entry name" value="Mg_chelatase_C"/>
    <property type="match status" value="1"/>
</dbReference>
<dbReference type="GO" id="GO:0005524">
    <property type="term" value="F:ATP binding"/>
    <property type="evidence" value="ECO:0007669"/>
    <property type="project" value="InterPro"/>
</dbReference>
<protein>
    <submittedName>
        <fullName evidence="3">Uncharacterized protein</fullName>
    </submittedName>
</protein>
<dbReference type="PANTHER" id="PTHR32039">
    <property type="entry name" value="MAGNESIUM-CHELATASE SUBUNIT CHLI"/>
    <property type="match status" value="1"/>
</dbReference>
<dbReference type="Pfam" id="PF01078">
    <property type="entry name" value="Mg_chelatase"/>
    <property type="match status" value="1"/>
</dbReference>
<proteinExistence type="predicted"/>
<reference evidence="3 4" key="1">
    <citation type="submission" date="2019-09" db="EMBL/GenBank/DDBJ databases">
        <title>Draft genome sequence of Bacillus sp. JC-7.</title>
        <authorList>
            <person name="Tanaka N."/>
            <person name="Shiwa Y."/>
            <person name="Fujita N."/>
            <person name="Tanasupawat S."/>
        </authorList>
    </citation>
    <scope>NUCLEOTIDE SEQUENCE [LARGE SCALE GENOMIC DNA]</scope>
    <source>
        <strain evidence="3 4">JC-7</strain>
    </source>
</reference>
<evidence type="ECO:0000259" key="1">
    <source>
        <dbReference type="Pfam" id="PF01078"/>
    </source>
</evidence>
<dbReference type="Gene3D" id="3.40.50.300">
    <property type="entry name" value="P-loop containing nucleotide triphosphate hydrolases"/>
    <property type="match status" value="1"/>
</dbReference>
<feature type="domain" description="Magnesium chelatase ChlI-like catalytic" evidence="1">
    <location>
        <begin position="2"/>
        <end position="40"/>
    </location>
</feature>
<dbReference type="InterPro" id="IPR000523">
    <property type="entry name" value="Mg_chelatse_chII-like_cat_dom"/>
</dbReference>
<gene>
    <name evidence="3" type="ORF">BpJC7_16760</name>
</gene>
<dbReference type="InterPro" id="IPR025158">
    <property type="entry name" value="Mg_chelat-rel_C"/>
</dbReference>
<evidence type="ECO:0000313" key="4">
    <source>
        <dbReference type="Proteomes" id="UP000391919"/>
    </source>
</evidence>